<dbReference type="Proteomes" id="UP001515500">
    <property type="component" value="Chromosome 2"/>
</dbReference>
<gene>
    <name evidence="2" type="primary">LOC120274084</name>
</gene>
<sequence length="198" mass="22937">MVARMISCLILEALTTEEPTNYNEAKGCPNWERAMQEEIEALNKNETWELAAKPEKCVPVTCKWVYRFKKRSYGTIDRLKIWGRLPFFPGLEVEQLDQGYFVSQTSYAKNLLECFGMRESKEKAAPIEPNLKLKKDEGKLMHDARKFRQLVGSLIYLTVMWPEISYSIGVVSQFMQNPRIPDLYAAKRILQYIKGTLG</sequence>
<dbReference type="RefSeq" id="XP_039136773.1">
    <property type="nucleotide sequence ID" value="XM_039280839.1"/>
</dbReference>
<proteinExistence type="predicted"/>
<accession>A0AB40CEQ6</accession>
<evidence type="ECO:0000313" key="1">
    <source>
        <dbReference type="Proteomes" id="UP001515500"/>
    </source>
</evidence>
<organism evidence="1 2">
    <name type="scientific">Dioscorea cayennensis subsp. rotundata</name>
    <name type="common">White Guinea yam</name>
    <name type="synonym">Dioscorea rotundata</name>
    <dbReference type="NCBI Taxonomy" id="55577"/>
    <lineage>
        <taxon>Eukaryota</taxon>
        <taxon>Viridiplantae</taxon>
        <taxon>Streptophyta</taxon>
        <taxon>Embryophyta</taxon>
        <taxon>Tracheophyta</taxon>
        <taxon>Spermatophyta</taxon>
        <taxon>Magnoliopsida</taxon>
        <taxon>Liliopsida</taxon>
        <taxon>Dioscoreales</taxon>
        <taxon>Dioscoreaceae</taxon>
        <taxon>Dioscorea</taxon>
    </lineage>
</organism>
<name>A0AB40CEQ6_DIOCR</name>
<protein>
    <submittedName>
        <fullName evidence="2">Uncharacterized mitochondrial protein AtMg00810-like</fullName>
    </submittedName>
</protein>
<keyword evidence="1" id="KW-1185">Reference proteome</keyword>
<reference evidence="2" key="1">
    <citation type="submission" date="2025-08" db="UniProtKB">
        <authorList>
            <consortium name="RefSeq"/>
        </authorList>
    </citation>
    <scope>IDENTIFICATION</scope>
</reference>
<dbReference type="GeneID" id="120274084"/>
<dbReference type="PANTHER" id="PTHR11439">
    <property type="entry name" value="GAG-POL-RELATED RETROTRANSPOSON"/>
    <property type="match status" value="1"/>
</dbReference>
<dbReference type="PANTHER" id="PTHR11439:SF481">
    <property type="entry name" value="REVERSE TRANSCRIPTASE TY1_COPIA-TYPE DOMAIN-CONTAINING PROTEIN"/>
    <property type="match status" value="1"/>
</dbReference>
<dbReference type="AlphaFoldDB" id="A0AB40CEQ6"/>
<evidence type="ECO:0000313" key="2">
    <source>
        <dbReference type="RefSeq" id="XP_039136773.1"/>
    </source>
</evidence>